<evidence type="ECO:0000259" key="2">
    <source>
        <dbReference type="Pfam" id="PF01557"/>
    </source>
</evidence>
<protein>
    <submittedName>
        <fullName evidence="3">Fumarylpyruvate hydrolase</fullName>
    </submittedName>
</protein>
<dbReference type="PANTHER" id="PTHR11820:SF90">
    <property type="entry name" value="FLUTATHIONE S-TRANSFERASE"/>
    <property type="match status" value="1"/>
</dbReference>
<dbReference type="OrthoDB" id="5197601at2"/>
<feature type="domain" description="Fumarylacetoacetase-like C-terminal" evidence="2">
    <location>
        <begin position="38"/>
        <end position="238"/>
    </location>
</feature>
<dbReference type="InterPro" id="IPR011234">
    <property type="entry name" value="Fumarylacetoacetase-like_C"/>
</dbReference>
<dbReference type="RefSeq" id="WP_090589768.1">
    <property type="nucleotide sequence ID" value="NZ_FNCS01000001.1"/>
</dbReference>
<proteinExistence type="predicted"/>
<evidence type="ECO:0000313" key="4">
    <source>
        <dbReference type="Proteomes" id="UP000199495"/>
    </source>
</evidence>
<gene>
    <name evidence="3" type="ORF">SAMN04487974_101156</name>
</gene>
<evidence type="ECO:0000313" key="3">
    <source>
        <dbReference type="EMBL" id="SDG14892.1"/>
    </source>
</evidence>
<dbReference type="Pfam" id="PF01557">
    <property type="entry name" value="FAA_hydrolase"/>
    <property type="match status" value="1"/>
</dbReference>
<dbReference type="AlphaFoldDB" id="A0A1G7RVW7"/>
<evidence type="ECO:0000256" key="1">
    <source>
        <dbReference type="ARBA" id="ARBA00022723"/>
    </source>
</evidence>
<dbReference type="EMBL" id="FNCS01000001">
    <property type="protein sequence ID" value="SDG14892.1"/>
    <property type="molecule type" value="Genomic_DNA"/>
</dbReference>
<keyword evidence="4" id="KW-1185">Reference proteome</keyword>
<dbReference type="Proteomes" id="UP000199495">
    <property type="component" value="Unassembled WGS sequence"/>
</dbReference>
<dbReference type="Gene3D" id="3.90.850.10">
    <property type="entry name" value="Fumarylacetoacetase-like, C-terminal domain"/>
    <property type="match status" value="1"/>
</dbReference>
<keyword evidence="1" id="KW-0479">Metal-binding</keyword>
<sequence length="238" mass="25571">MNESALKADKAPGFVITPNAIPTLPVEGTSDVFPVNRIFCIGRNYAAHAVEMGHDPDKEPPFFFFKHGGAVISDGTFPYPTETSDVHHEIEMVVALGKGGTDIAVEDALDHVYGYGIGLDMTRRDLQADAKKLGRPWEVAKSFEASAPCGPLIPASRIGHPDQGKVVLKVNGDTKQEGDLNQMLWKVPEMISILSRFFELQPGDIIMSGTPSGVGAVERGDTMTAIVEGVGELTIKVV</sequence>
<dbReference type="GO" id="GO:0046872">
    <property type="term" value="F:metal ion binding"/>
    <property type="evidence" value="ECO:0007669"/>
    <property type="project" value="UniProtKB-KW"/>
</dbReference>
<dbReference type="PANTHER" id="PTHR11820">
    <property type="entry name" value="ACYLPYRUVASE"/>
    <property type="match status" value="1"/>
</dbReference>
<organism evidence="3 4">
    <name type="scientific">Pelagibacterium luteolum</name>
    <dbReference type="NCBI Taxonomy" id="440168"/>
    <lineage>
        <taxon>Bacteria</taxon>
        <taxon>Pseudomonadati</taxon>
        <taxon>Pseudomonadota</taxon>
        <taxon>Alphaproteobacteria</taxon>
        <taxon>Hyphomicrobiales</taxon>
        <taxon>Devosiaceae</taxon>
        <taxon>Pelagibacterium</taxon>
    </lineage>
</organism>
<dbReference type="SUPFAM" id="SSF56529">
    <property type="entry name" value="FAH"/>
    <property type="match status" value="1"/>
</dbReference>
<dbReference type="GO" id="GO:0018773">
    <property type="term" value="F:acetylpyruvate hydrolase activity"/>
    <property type="evidence" value="ECO:0007669"/>
    <property type="project" value="TreeGrafter"/>
</dbReference>
<dbReference type="STRING" id="440168.SAMN04487974_101156"/>
<keyword evidence="3" id="KW-0378">Hydrolase</keyword>
<reference evidence="3 4" key="1">
    <citation type="submission" date="2016-10" db="EMBL/GenBank/DDBJ databases">
        <authorList>
            <person name="de Groot N.N."/>
        </authorList>
    </citation>
    <scope>NUCLEOTIDE SEQUENCE [LARGE SCALE GENOMIC DNA]</scope>
    <source>
        <strain evidence="3 4">CGMCC 1.10267</strain>
    </source>
</reference>
<name>A0A1G7RVW7_9HYPH</name>
<accession>A0A1G7RVW7</accession>
<keyword evidence="3" id="KW-0670">Pyruvate</keyword>
<dbReference type="InterPro" id="IPR036663">
    <property type="entry name" value="Fumarylacetoacetase_C_sf"/>
</dbReference>